<evidence type="ECO:0000313" key="1">
    <source>
        <dbReference type="EMBL" id="GAH32047.1"/>
    </source>
</evidence>
<dbReference type="EMBL" id="BARU01014298">
    <property type="protein sequence ID" value="GAH32047.1"/>
    <property type="molecule type" value="Genomic_DNA"/>
</dbReference>
<protein>
    <submittedName>
        <fullName evidence="1">Uncharacterized protein</fullName>
    </submittedName>
</protein>
<organism evidence="1">
    <name type="scientific">marine sediment metagenome</name>
    <dbReference type="NCBI Taxonomy" id="412755"/>
    <lineage>
        <taxon>unclassified sequences</taxon>
        <taxon>metagenomes</taxon>
        <taxon>ecological metagenomes</taxon>
    </lineage>
</organism>
<reference evidence="1" key="1">
    <citation type="journal article" date="2014" name="Front. Microbiol.">
        <title>High frequency of phylogenetically diverse reductive dehalogenase-homologous genes in deep subseafloor sedimentary metagenomes.</title>
        <authorList>
            <person name="Kawai M."/>
            <person name="Futagami T."/>
            <person name="Toyoda A."/>
            <person name="Takaki Y."/>
            <person name="Nishi S."/>
            <person name="Hori S."/>
            <person name="Arai W."/>
            <person name="Tsubouchi T."/>
            <person name="Morono Y."/>
            <person name="Uchiyama I."/>
            <person name="Ito T."/>
            <person name="Fujiyama A."/>
            <person name="Inagaki F."/>
            <person name="Takami H."/>
        </authorList>
    </citation>
    <scope>NUCLEOTIDE SEQUENCE</scope>
    <source>
        <strain evidence="1">Expedition CK06-06</strain>
    </source>
</reference>
<comment type="caution">
    <text evidence="1">The sequence shown here is derived from an EMBL/GenBank/DDBJ whole genome shotgun (WGS) entry which is preliminary data.</text>
</comment>
<name>X1EHI7_9ZZZZ</name>
<feature type="non-terminal residue" evidence="1">
    <location>
        <position position="100"/>
    </location>
</feature>
<sequence>MHCVAALMDVSKLNFLDENSKKAALDGIDVLQSYCNMATLSISAGALSPTTVMELEKLKFKALAKLRFIGSQEVRTANQRGMFSRLISFMSLYTDKGYGT</sequence>
<dbReference type="AlphaFoldDB" id="X1EHI7"/>
<proteinExistence type="predicted"/>
<accession>X1EHI7</accession>
<gene>
    <name evidence="1" type="ORF">S03H2_25315</name>
</gene>